<sequence length="1775" mass="185225">MNRRWFIERITDRRPKGRRIRHAGLCLVTALICTAWTGAAGSISALAEETPAVADVAESEPGENGDGGAENSSLTAEINGNTKTFRVKIGARAVAANWHEKVELEGWTEEKLRTTPVKLPDGTDSPDQMMLEGGNGNDEAKRYILNSVEALAWFGYMVNNDNDNYRAKYALLNTDVDLSGGDIDNPVLWIPIKPYYGVFDGGNKSIANMYIEDWRLDPDGSACREAIQGLFGTVYKEVRNVRIASGEIRGGRHSGGITGDLYEGGIIRNCSNNANITTEGTYIGGIAGFSGEKVTFINCYNTGNITATVSVVGGITSYCGKSNCRYENCYNTGKLIGSKVGVLWADGTNGQVVNCFYDRETSGTSTGKGARSMTTAQMQSWAAAYALNGRNMEGPWQYKEGGYPSIIGSERLVKAPGWNAISQGMQDGLISSTTMEKDSSTGAYLIKSADQFCQFASLVNNGNTGIQGQLSIDMNMAGEKYGGSEADPLLWEPIGTAGNIFQGTFDGKGKVLGSLSVNKTGYAGLFGCAGGGAVIRNLGLDSSCRVVSAGAADGVDGTAGFVGAVLSVPGKTDNITIENCYNRASVKGTSSQTGAFVGAYGGEASGTHVISHCYTAGAITSSSGTPGAIAGSFADYSASTGGIQRCYWDGGSNPDTALKAVGGGVGTATDSYSGAKTTTYMKSGSGSDTSNILVDLNTGNTDGVWSHTAGRNNDYPIFTVRLAAMDWGTVGASVFAPPCQNNSSTGTAGTSANPYQIWTAEDLAWIADQINNKGRTDICAKVMADINLFGGLYTGTANDSSVTAAQALPWIPIGSDSGGTGYTGTFDGNGYTITMMYARGTEKLGLFGTLGSGANVKSVVLADNRLEATDNTAGARYAGGIAGYVKGDNASITGCRNAGRLELPEAGSYFGGTAGYITGTGNKVTSCENAGTITGTGDYLGGIIGGIESGSGIVIDGCHNNESGTVSNGGKRNTGGILGGAISGNTTVRNSYNRGTADGGATGTNAGGIAGSVTAETSVAGCYNAGPVTGAGAGGTVRSITGVNPGSGNITFCYYAAGSSYPAASYPADRDATGVEGAAFGCWGAAFALNGEKLGQTTGISWTYQTGDDYPSYGTLKRAANWEQVGESIEYGLIKDKEKPLGDGDVDPYEITTPEQLAWFAYQVNEKAQNGICGMLMNDIDMKAAESRYIAEGGGRLNWIPIGRMDDSYEGPDYQGVFTSRNEPGSGNPRNICQIRNLYVNNKLFGGLFGMLHNGADISRIGLSNAEIIGGEDGAGGIAGAIRTDSGVPASRITQCYNRSENEGKGSVTGESAGGILGRLGNGIIQDCYNLETVIVGGNSGGIIGTSLYPGGRIWNSYSACGEKGSITSYTGEFTAGAVVGGSRIPAQLAQCYSDITKDSDGGELVDKGKILPLYSTGNENLKAQTEGLNTLAGTVRTLDDRIWYTSLVSEAEKGFPTLVPPVMINAGEAIPREDADGGEGVPLNLEDALGGTVSIASAMFRYASQESASDTPAVLADWKTEYYHSYGETNANGKIGLAGVAGSTDKALDPAKMSLESPSQGLGTVSGLKLYTGAAYTYPADRGMLVELSSGTTRYEIRFTIKGVGSKSLVVDLPVDVAMEKLVPNGEEKTASSVDVAMKNNHAYPMEGKILTVTPISGTDRNSYRELKPIAKNDSYGEGQIYDSGVKLGITNPKAGTGVISGELYYNPEAAGDTNPWMRCQLKAGGTFQYRYFLKYKSDPYYDREHPNFGYTISYQFGVMTGDYSSTADAVAWQ</sequence>
<evidence type="ECO:0000313" key="3">
    <source>
        <dbReference type="Proteomes" id="UP000005384"/>
    </source>
</evidence>
<keyword evidence="3" id="KW-1185">Reference proteome</keyword>
<comment type="caution">
    <text evidence="2">The sequence shown here is derived from an EMBL/GenBank/DDBJ whole genome shotgun (WGS) entry which is preliminary data.</text>
</comment>
<reference evidence="2 3" key="1">
    <citation type="submission" date="2011-08" db="EMBL/GenBank/DDBJ databases">
        <title>The Genome Sequence of Clostridium hathewayi WAL-18680.</title>
        <authorList>
            <consortium name="The Broad Institute Genome Sequencing Platform"/>
            <person name="Earl A."/>
            <person name="Ward D."/>
            <person name="Feldgarden M."/>
            <person name="Gevers D."/>
            <person name="Finegold S.M."/>
            <person name="Summanen P.H."/>
            <person name="Molitoris D.R."/>
            <person name="Song M."/>
            <person name="Daigneault M."/>
            <person name="Allen-Vercoe E."/>
            <person name="Young S.K."/>
            <person name="Zeng Q."/>
            <person name="Gargeya S."/>
            <person name="Fitzgerald M."/>
            <person name="Haas B."/>
            <person name="Abouelleil A."/>
            <person name="Alvarado L."/>
            <person name="Arachchi H.M."/>
            <person name="Berlin A."/>
            <person name="Brown A."/>
            <person name="Chapman S.B."/>
            <person name="Chen Z."/>
            <person name="Dunbar C."/>
            <person name="Freedman E."/>
            <person name="Gearin G."/>
            <person name="Gellesch M."/>
            <person name="Goldberg J."/>
            <person name="Griggs A."/>
            <person name="Gujja S."/>
            <person name="Heiman D."/>
            <person name="Howarth C."/>
            <person name="Larson L."/>
            <person name="Lui A."/>
            <person name="MacDonald P.J.P."/>
            <person name="Montmayeur A."/>
            <person name="Murphy C."/>
            <person name="Neiman D."/>
            <person name="Pearson M."/>
            <person name="Priest M."/>
            <person name="Roberts A."/>
            <person name="Saif S."/>
            <person name="Shea T."/>
            <person name="Shenoy N."/>
            <person name="Sisk P."/>
            <person name="Stolte C."/>
            <person name="Sykes S."/>
            <person name="Wortman J."/>
            <person name="Nusbaum C."/>
            <person name="Birren B."/>
        </authorList>
    </citation>
    <scope>NUCLEOTIDE SEQUENCE [LARGE SCALE GENOMIC DNA]</scope>
    <source>
        <strain evidence="2 3">WAL-18680</strain>
    </source>
</reference>
<dbReference type="Proteomes" id="UP000005384">
    <property type="component" value="Unassembled WGS sequence"/>
</dbReference>
<organism evidence="2 3">
    <name type="scientific">Hungatella hathewayi WAL-18680</name>
    <dbReference type="NCBI Taxonomy" id="742737"/>
    <lineage>
        <taxon>Bacteria</taxon>
        <taxon>Bacillati</taxon>
        <taxon>Bacillota</taxon>
        <taxon>Clostridia</taxon>
        <taxon>Lachnospirales</taxon>
        <taxon>Lachnospiraceae</taxon>
        <taxon>Hungatella</taxon>
    </lineage>
</organism>
<dbReference type="OrthoDB" id="2067910at2"/>
<dbReference type="HOGENOM" id="CLU_000217_1_0_9"/>
<gene>
    <name evidence="2" type="ORF">HMPREF9473_01609</name>
</gene>
<dbReference type="PATRIC" id="fig|742737.3.peg.1631"/>
<evidence type="ECO:0000256" key="1">
    <source>
        <dbReference type="SAM" id="MobiDB-lite"/>
    </source>
</evidence>
<name>G5IDN2_9FIRM</name>
<dbReference type="Gene3D" id="2.160.20.110">
    <property type="match status" value="4"/>
</dbReference>
<evidence type="ECO:0008006" key="4">
    <source>
        <dbReference type="Google" id="ProtNLM"/>
    </source>
</evidence>
<evidence type="ECO:0000313" key="2">
    <source>
        <dbReference type="EMBL" id="EHI60400.1"/>
    </source>
</evidence>
<accession>G5IDN2</accession>
<protein>
    <recommendedName>
        <fullName evidence="4">GLUG domain-containing protein</fullName>
    </recommendedName>
</protein>
<feature type="region of interest" description="Disordered" evidence="1">
    <location>
        <begin position="52"/>
        <end position="77"/>
    </location>
</feature>
<dbReference type="RefSeq" id="WP_006779594.1">
    <property type="nucleotide sequence ID" value="NZ_CP040506.1"/>
</dbReference>
<proteinExistence type="predicted"/>
<dbReference type="EMBL" id="ADLN01000023">
    <property type="protein sequence ID" value="EHI60400.1"/>
    <property type="molecule type" value="Genomic_DNA"/>
</dbReference>